<dbReference type="Proteomes" id="UP000827892">
    <property type="component" value="Chromosome III"/>
</dbReference>
<organism evidence="2 3">
    <name type="scientific">Caenorhabditis briggsae</name>
    <dbReference type="NCBI Taxonomy" id="6238"/>
    <lineage>
        <taxon>Eukaryota</taxon>
        <taxon>Metazoa</taxon>
        <taxon>Ecdysozoa</taxon>
        <taxon>Nematoda</taxon>
        <taxon>Chromadorea</taxon>
        <taxon>Rhabditida</taxon>
        <taxon>Rhabditina</taxon>
        <taxon>Rhabditomorpha</taxon>
        <taxon>Rhabditoidea</taxon>
        <taxon>Rhabditidae</taxon>
        <taxon>Peloderinae</taxon>
        <taxon>Caenorhabditis</taxon>
    </lineage>
</organism>
<protein>
    <submittedName>
        <fullName evidence="2">Uncharacterized protein</fullName>
    </submittedName>
</protein>
<feature type="region of interest" description="Disordered" evidence="1">
    <location>
        <begin position="92"/>
        <end position="143"/>
    </location>
</feature>
<evidence type="ECO:0000256" key="1">
    <source>
        <dbReference type="SAM" id="MobiDB-lite"/>
    </source>
</evidence>
<sequence>MFSNFTQFDRFRWKFGRVDRQKINSSRKIRVAPQHRHDGKGKDQGVKTEKPQKAGGSTKTWNLETSLTRKRSKRTNCSFSRADALLNRCQYRIAVTPKPNRVSPMDPDPAPMSNNSRRPRSQESRRNSKSTSSHVSNRAASNDDSNSFIETYLYDENL</sequence>
<reference evidence="2 3" key="1">
    <citation type="submission" date="2022-05" db="EMBL/GenBank/DDBJ databases">
        <title>Chromosome-level reference genomes for two strains of Caenorhabditis briggsae: an improved platform for comparative genomics.</title>
        <authorList>
            <person name="Stevens L."/>
            <person name="Andersen E.C."/>
        </authorList>
    </citation>
    <scope>NUCLEOTIDE SEQUENCE [LARGE SCALE GENOMIC DNA]</scope>
    <source>
        <strain evidence="2">QX1410_ONT</strain>
        <tissue evidence="2">Whole-organism</tissue>
    </source>
</reference>
<name>A0AAE9IP15_CAEBR</name>
<evidence type="ECO:0000313" key="2">
    <source>
        <dbReference type="EMBL" id="ULT99259.1"/>
    </source>
</evidence>
<dbReference type="AlphaFoldDB" id="A0AAE9IP15"/>
<proteinExistence type="predicted"/>
<feature type="compositionally biased region" description="Basic and acidic residues" evidence="1">
    <location>
        <begin position="40"/>
        <end position="52"/>
    </location>
</feature>
<dbReference type="EMBL" id="CP090893">
    <property type="protein sequence ID" value="ULT99259.1"/>
    <property type="molecule type" value="Genomic_DNA"/>
</dbReference>
<feature type="compositionally biased region" description="Polar residues" evidence="1">
    <location>
        <begin position="55"/>
        <end position="66"/>
    </location>
</feature>
<accession>A0AAE9IP15</accession>
<evidence type="ECO:0000313" key="3">
    <source>
        <dbReference type="Proteomes" id="UP000827892"/>
    </source>
</evidence>
<feature type="compositionally biased region" description="Basic residues" evidence="1">
    <location>
        <begin position="25"/>
        <end position="39"/>
    </location>
</feature>
<feature type="region of interest" description="Disordered" evidence="1">
    <location>
        <begin position="24"/>
        <end position="75"/>
    </location>
</feature>
<gene>
    <name evidence="2" type="ORF">L3Y34_000535</name>
</gene>